<comment type="caution">
    <text evidence="6">The sequence shown here is derived from an EMBL/GenBank/DDBJ whole genome shotgun (WGS) entry which is preliminary data.</text>
</comment>
<dbReference type="PANTHER" id="PTHR30055:SF234">
    <property type="entry name" value="HTH-TYPE TRANSCRIPTIONAL REGULATOR BETI"/>
    <property type="match status" value="1"/>
</dbReference>
<keyword evidence="3" id="KW-0804">Transcription</keyword>
<dbReference type="Pfam" id="PF17940">
    <property type="entry name" value="TetR_C_31"/>
    <property type="match status" value="1"/>
</dbReference>
<dbReference type="PROSITE" id="PS50977">
    <property type="entry name" value="HTH_TETR_2"/>
    <property type="match status" value="1"/>
</dbReference>
<evidence type="ECO:0000256" key="3">
    <source>
        <dbReference type="ARBA" id="ARBA00023163"/>
    </source>
</evidence>
<feature type="domain" description="HTH tetR-type" evidence="5">
    <location>
        <begin position="11"/>
        <end position="71"/>
    </location>
</feature>
<dbReference type="EMBL" id="JBHRWI010000007">
    <property type="protein sequence ID" value="MFC3509969.1"/>
    <property type="molecule type" value="Genomic_DNA"/>
</dbReference>
<name>A0ABV7QCT6_9PSEU</name>
<accession>A0ABV7QCT6</accession>
<evidence type="ECO:0000313" key="7">
    <source>
        <dbReference type="Proteomes" id="UP001595764"/>
    </source>
</evidence>
<dbReference type="InterPro" id="IPR041583">
    <property type="entry name" value="TetR_C_31"/>
</dbReference>
<organism evidence="6 7">
    <name type="scientific">Amycolatopsis halotolerans</name>
    <dbReference type="NCBI Taxonomy" id="330083"/>
    <lineage>
        <taxon>Bacteria</taxon>
        <taxon>Bacillati</taxon>
        <taxon>Actinomycetota</taxon>
        <taxon>Actinomycetes</taxon>
        <taxon>Pseudonocardiales</taxon>
        <taxon>Pseudonocardiaceae</taxon>
        <taxon>Amycolatopsis</taxon>
    </lineage>
</organism>
<dbReference type="InterPro" id="IPR036271">
    <property type="entry name" value="Tet_transcr_reg_TetR-rel_C_sf"/>
</dbReference>
<dbReference type="PANTHER" id="PTHR30055">
    <property type="entry name" value="HTH-TYPE TRANSCRIPTIONAL REGULATOR RUTR"/>
    <property type="match status" value="1"/>
</dbReference>
<dbReference type="Proteomes" id="UP001595764">
    <property type="component" value="Unassembled WGS sequence"/>
</dbReference>
<evidence type="ECO:0000256" key="1">
    <source>
        <dbReference type="ARBA" id="ARBA00023015"/>
    </source>
</evidence>
<evidence type="ECO:0000259" key="5">
    <source>
        <dbReference type="PROSITE" id="PS50977"/>
    </source>
</evidence>
<dbReference type="InterPro" id="IPR001647">
    <property type="entry name" value="HTH_TetR"/>
</dbReference>
<dbReference type="InterPro" id="IPR050109">
    <property type="entry name" value="HTH-type_TetR-like_transc_reg"/>
</dbReference>
<protein>
    <submittedName>
        <fullName evidence="6">TetR/AcrR family transcriptional regulator</fullName>
    </submittedName>
</protein>
<keyword evidence="7" id="KW-1185">Reference proteome</keyword>
<proteinExistence type="predicted"/>
<dbReference type="InterPro" id="IPR009057">
    <property type="entry name" value="Homeodomain-like_sf"/>
</dbReference>
<dbReference type="Gene3D" id="1.10.357.10">
    <property type="entry name" value="Tetracycline Repressor, domain 2"/>
    <property type="match status" value="1"/>
</dbReference>
<dbReference type="SUPFAM" id="SSF46689">
    <property type="entry name" value="Homeodomain-like"/>
    <property type="match status" value="1"/>
</dbReference>
<evidence type="ECO:0000313" key="6">
    <source>
        <dbReference type="EMBL" id="MFC3509969.1"/>
    </source>
</evidence>
<evidence type="ECO:0000256" key="4">
    <source>
        <dbReference type="PROSITE-ProRule" id="PRU00335"/>
    </source>
</evidence>
<sequence>MSRSGTADEATGMKLALRRAAVGVVASDGLRGLTYRAVARAAGCTTGAVQHHFSSIDDLLQSSLDLVLEESAENGLIGARTGVYADGPEVRQRFRDSADLQVFQYQLVVESARRPELRPIVRRLYDGYLAAVGTELSAGGGLAQLVFYALDGMFLHQVADPDVDPGPALEALRGLLAAAARPEDS</sequence>
<feature type="DNA-binding region" description="H-T-H motif" evidence="4">
    <location>
        <begin position="34"/>
        <end position="53"/>
    </location>
</feature>
<dbReference type="RefSeq" id="WP_377870585.1">
    <property type="nucleotide sequence ID" value="NZ_JBHMAY010000022.1"/>
</dbReference>
<keyword evidence="1" id="KW-0805">Transcription regulation</keyword>
<reference evidence="7" key="1">
    <citation type="journal article" date="2019" name="Int. J. Syst. Evol. Microbiol.">
        <title>The Global Catalogue of Microorganisms (GCM) 10K type strain sequencing project: providing services to taxonomists for standard genome sequencing and annotation.</title>
        <authorList>
            <consortium name="The Broad Institute Genomics Platform"/>
            <consortium name="The Broad Institute Genome Sequencing Center for Infectious Disease"/>
            <person name="Wu L."/>
            <person name="Ma J."/>
        </authorList>
    </citation>
    <scope>NUCLEOTIDE SEQUENCE [LARGE SCALE GENOMIC DNA]</scope>
    <source>
        <strain evidence="7">CGMCC 4.7682</strain>
    </source>
</reference>
<gene>
    <name evidence="6" type="ORF">ACFORO_07315</name>
</gene>
<keyword evidence="2 4" id="KW-0238">DNA-binding</keyword>
<dbReference type="Pfam" id="PF00440">
    <property type="entry name" value="TetR_N"/>
    <property type="match status" value="1"/>
</dbReference>
<evidence type="ECO:0000256" key="2">
    <source>
        <dbReference type="ARBA" id="ARBA00023125"/>
    </source>
</evidence>
<dbReference type="SUPFAM" id="SSF48498">
    <property type="entry name" value="Tetracyclin repressor-like, C-terminal domain"/>
    <property type="match status" value="1"/>
</dbReference>